<dbReference type="EMBL" id="JAGMWT010000026">
    <property type="protein sequence ID" value="KAH7110819.1"/>
    <property type="molecule type" value="Genomic_DNA"/>
</dbReference>
<comment type="caution">
    <text evidence="3">The sequence shown here is derived from an EMBL/GenBank/DDBJ whole genome shotgun (WGS) entry which is preliminary data.</text>
</comment>
<proteinExistence type="predicted"/>
<keyword evidence="4" id="KW-1185">Reference proteome</keyword>
<evidence type="ECO:0000313" key="4">
    <source>
        <dbReference type="Proteomes" id="UP000700596"/>
    </source>
</evidence>
<gene>
    <name evidence="3" type="ORF">B0J11DRAFT_473636</name>
</gene>
<organism evidence="3 4">
    <name type="scientific">Dendryphion nanum</name>
    <dbReference type="NCBI Taxonomy" id="256645"/>
    <lineage>
        <taxon>Eukaryota</taxon>
        <taxon>Fungi</taxon>
        <taxon>Dikarya</taxon>
        <taxon>Ascomycota</taxon>
        <taxon>Pezizomycotina</taxon>
        <taxon>Dothideomycetes</taxon>
        <taxon>Pleosporomycetidae</taxon>
        <taxon>Pleosporales</taxon>
        <taxon>Torulaceae</taxon>
        <taxon>Dendryphion</taxon>
    </lineage>
</organism>
<evidence type="ECO:0000259" key="2">
    <source>
        <dbReference type="Pfam" id="PF20248"/>
    </source>
</evidence>
<dbReference type="InterPro" id="IPR046538">
    <property type="entry name" value="DUF6603"/>
</dbReference>
<dbReference type="OrthoDB" id="5352492at2759"/>
<reference evidence="3" key="1">
    <citation type="journal article" date="2021" name="Nat. Commun.">
        <title>Genetic determinants of endophytism in the Arabidopsis root mycobiome.</title>
        <authorList>
            <person name="Mesny F."/>
            <person name="Miyauchi S."/>
            <person name="Thiergart T."/>
            <person name="Pickel B."/>
            <person name="Atanasova L."/>
            <person name="Karlsson M."/>
            <person name="Huettel B."/>
            <person name="Barry K.W."/>
            <person name="Haridas S."/>
            <person name="Chen C."/>
            <person name="Bauer D."/>
            <person name="Andreopoulos W."/>
            <person name="Pangilinan J."/>
            <person name="LaButti K."/>
            <person name="Riley R."/>
            <person name="Lipzen A."/>
            <person name="Clum A."/>
            <person name="Drula E."/>
            <person name="Henrissat B."/>
            <person name="Kohler A."/>
            <person name="Grigoriev I.V."/>
            <person name="Martin F.M."/>
            <person name="Hacquard S."/>
        </authorList>
    </citation>
    <scope>NUCLEOTIDE SEQUENCE</scope>
    <source>
        <strain evidence="3">MPI-CAGE-CH-0243</strain>
    </source>
</reference>
<accession>A0A9P9D1P5</accession>
<protein>
    <recommendedName>
        <fullName evidence="2">DUF6603 domain-containing protein</fullName>
    </recommendedName>
</protein>
<evidence type="ECO:0000313" key="3">
    <source>
        <dbReference type="EMBL" id="KAH7110819.1"/>
    </source>
</evidence>
<feature type="region of interest" description="Disordered" evidence="1">
    <location>
        <begin position="1046"/>
        <end position="1077"/>
    </location>
</feature>
<sequence>MFPEFEDYRILTPVGVTKLPKSFSLRSFACFKDAPDQLPTEVTDARIFLSSSFISFEGVLEPQEPSSDSPVARLKITEIDLGLSYEFSEAKPSDETSGFSASLDIRAEITPPPGSDPKAVPAKLTGSIDYESAVWTLHASVYDLKATYLLQFFSKEVQSAAISILEPFELREFNINYQYSSGKPSKFSVDSIIKIGDLRLDLGYHHEGTAWKWDFHAQASLEMNRESTEFGSVIDSMLGPGDHGIPEFVRTIKLDLGPKANSVGLMMAPDFDTKSLIFIFVVAINDFRLQFIQVKYSKEAETGDKVPPTKRVLLASIRSLPKTDVPLIGDISQPFDEAMFLWAQKNGSEGLDENEVKAINRIMEAQGKTWPGLKPLRYKEEKKPTRPNALLLIGDTASSNPPPVVIKSGMHFMLMLKDEKNIPKVVVDYVFGSGKPKPKPKPSIASRRQFGSSAQSSALLMADEKDNGEAGGMSEYKKTAGPLAIKNIGFEYAEKKLSIKMDASIALGPMSFDLYGFAIELDFSDSAKFDLDNLPTPRASLGGLAVGYDKSPLRIEGGLTYTKTPEMTLFAGGILIQYLPWLFAAAGFYGDVKFKPDQPEKKTAFVYAMLEGPLVTFSFGQINGLKGGFGYNSSLRYPTAADIPNFPLIPNPSQNAMTDKEGPKNAIMSIVASGWVTPTDESFWFAAGVKVTAFQMLEIDALIAVQWGASVRLGLFALATATVPKPLPGVKKGFTFAFIQLGLTAVIDVGAGSVAIDGQLTPASYILHKDCKLTGGFAFYTWFDPSPHQGDWVFSLGGYHRMFKPPPHYPVPPRLAITWKFSNAIFIRGEAYFAVTPQMCMGGGRWNVSLSLGPLRAFYECFVDFLVNFKPFHFRADGGLSVGVRFTLDMWLVTINISVEISAQLYIEGPPVRGTVHVDFWVFGFNIDFGGKADPHEALTLDQFEKFVIDSKENSNAPSAFDTITCYTPIARSIPQPALGGQGRAVADPRPPEKAAGFHVLNVTSGLIPSGDSKSTPSGDVWLIRRAVFAFTVSCKFPVSRIEVKTGGEDPGPDTHTIQGTGKSMYARPMRDSKPMGSTMTIKITADAPPKALSDPPPAKVPHWDRNVGIVKKMPAAIWGPYSRETDPSFNSNNRDMLNSGKENTVELLCGVNIMAPKQLTSQADTMKAFDYEKTMVQPVSDGKGPFKCEGLECQEPSFQPLQPIMKDKDVDSAQWGLVEKTWRAKGKKTEADVDIAKIWQDFGLEELGWDKGKFDGTAGEAFGADVPVELLNEFPIHYLWPPNLNLGEKKNAVF</sequence>
<dbReference type="Pfam" id="PF20248">
    <property type="entry name" value="DUF6603"/>
    <property type="match status" value="1"/>
</dbReference>
<name>A0A9P9D1P5_9PLEO</name>
<dbReference type="Proteomes" id="UP000700596">
    <property type="component" value="Unassembled WGS sequence"/>
</dbReference>
<evidence type="ECO:0000256" key="1">
    <source>
        <dbReference type="SAM" id="MobiDB-lite"/>
    </source>
</evidence>
<feature type="domain" description="DUF6603" evidence="2">
    <location>
        <begin position="477"/>
        <end position="949"/>
    </location>
</feature>